<evidence type="ECO:0000256" key="3">
    <source>
        <dbReference type="SAM" id="Phobius"/>
    </source>
</evidence>
<dbReference type="GO" id="GO:0004180">
    <property type="term" value="F:carboxypeptidase activity"/>
    <property type="evidence" value="ECO:0007669"/>
    <property type="project" value="UniProtKB-KW"/>
</dbReference>
<dbReference type="OrthoDB" id="2190652at2759"/>
<keyword evidence="2" id="KW-0677">Repeat</keyword>
<comment type="caution">
    <text evidence="5">The sequence shown here is derived from an EMBL/GenBank/DDBJ whole genome shotgun (WGS) entry which is preliminary data.</text>
</comment>
<dbReference type="PANTHER" id="PTHR24369:SF213">
    <property type="entry name" value="INSULIN LIKE GROWTH FACTOR BINDING PROTEIN ACID LABILE SUBUNIT"/>
    <property type="match status" value="1"/>
</dbReference>
<dbReference type="Pfam" id="PF13855">
    <property type="entry name" value="LRR_8"/>
    <property type="match status" value="3"/>
</dbReference>
<dbReference type="GO" id="GO:0005886">
    <property type="term" value="C:plasma membrane"/>
    <property type="evidence" value="ECO:0007669"/>
    <property type="project" value="TreeGrafter"/>
</dbReference>
<feature type="signal peptide" evidence="4">
    <location>
        <begin position="1"/>
        <end position="22"/>
    </location>
</feature>
<reference evidence="5" key="1">
    <citation type="submission" date="2021-10" db="EMBL/GenBank/DDBJ databases">
        <title>Tropical sea cucumber genome reveals ecological adaptation and Cuvierian tubules defense mechanism.</title>
        <authorList>
            <person name="Chen T."/>
        </authorList>
    </citation>
    <scope>NUCLEOTIDE SEQUENCE</scope>
    <source>
        <strain evidence="5">Nanhai2018</strain>
        <tissue evidence="5">Muscle</tissue>
    </source>
</reference>
<dbReference type="Proteomes" id="UP001152320">
    <property type="component" value="Chromosome 16"/>
</dbReference>
<dbReference type="InterPro" id="IPR050541">
    <property type="entry name" value="LRR_TM_domain-containing"/>
</dbReference>
<evidence type="ECO:0000313" key="5">
    <source>
        <dbReference type="EMBL" id="KAJ8026680.1"/>
    </source>
</evidence>
<dbReference type="InterPro" id="IPR003591">
    <property type="entry name" value="Leu-rich_rpt_typical-subtyp"/>
</dbReference>
<keyword evidence="5" id="KW-0121">Carboxypeptidase</keyword>
<keyword evidence="3" id="KW-0812">Transmembrane</keyword>
<dbReference type="EMBL" id="JAIZAY010000016">
    <property type="protein sequence ID" value="KAJ8026680.1"/>
    <property type="molecule type" value="Genomic_DNA"/>
</dbReference>
<evidence type="ECO:0000256" key="4">
    <source>
        <dbReference type="SAM" id="SignalP"/>
    </source>
</evidence>
<proteinExistence type="predicted"/>
<organism evidence="5 6">
    <name type="scientific">Holothuria leucospilota</name>
    <name type="common">Black long sea cucumber</name>
    <name type="synonym">Mertensiothuria leucospilota</name>
    <dbReference type="NCBI Taxonomy" id="206669"/>
    <lineage>
        <taxon>Eukaryota</taxon>
        <taxon>Metazoa</taxon>
        <taxon>Echinodermata</taxon>
        <taxon>Eleutherozoa</taxon>
        <taxon>Echinozoa</taxon>
        <taxon>Holothuroidea</taxon>
        <taxon>Aspidochirotacea</taxon>
        <taxon>Aspidochirotida</taxon>
        <taxon>Holothuriidae</taxon>
        <taxon>Holothuria</taxon>
    </lineage>
</organism>
<evidence type="ECO:0000256" key="2">
    <source>
        <dbReference type="ARBA" id="ARBA00022737"/>
    </source>
</evidence>
<keyword evidence="6" id="KW-1185">Reference proteome</keyword>
<keyword evidence="3" id="KW-0472">Membrane</keyword>
<dbReference type="SMART" id="SM00369">
    <property type="entry name" value="LRR_TYP"/>
    <property type="match status" value="9"/>
</dbReference>
<accession>A0A9Q0YQE5</accession>
<gene>
    <name evidence="5" type="ORF">HOLleu_31588</name>
</gene>
<feature type="chain" id="PRO_5040274613" evidence="4">
    <location>
        <begin position="23"/>
        <end position="486"/>
    </location>
</feature>
<dbReference type="InterPro" id="IPR032675">
    <property type="entry name" value="LRR_dom_sf"/>
</dbReference>
<dbReference type="Gene3D" id="3.80.10.10">
    <property type="entry name" value="Ribonuclease Inhibitor"/>
    <property type="match status" value="2"/>
</dbReference>
<keyword evidence="5" id="KW-0378">Hydrolase</keyword>
<keyword evidence="5" id="KW-0645">Protease</keyword>
<feature type="transmembrane region" description="Helical" evidence="3">
    <location>
        <begin position="459"/>
        <end position="484"/>
    </location>
</feature>
<name>A0A9Q0YQE5_HOLLE</name>
<dbReference type="InterPro" id="IPR001611">
    <property type="entry name" value="Leu-rich_rpt"/>
</dbReference>
<dbReference type="PANTHER" id="PTHR24369">
    <property type="entry name" value="ANTIGEN BSP, PUTATIVE-RELATED"/>
    <property type="match status" value="1"/>
</dbReference>
<keyword evidence="1" id="KW-0433">Leucine-rich repeat</keyword>
<dbReference type="PROSITE" id="PS51450">
    <property type="entry name" value="LRR"/>
    <property type="match status" value="3"/>
</dbReference>
<evidence type="ECO:0000313" key="6">
    <source>
        <dbReference type="Proteomes" id="UP001152320"/>
    </source>
</evidence>
<evidence type="ECO:0000256" key="1">
    <source>
        <dbReference type="ARBA" id="ARBA00022614"/>
    </source>
</evidence>
<dbReference type="AlphaFoldDB" id="A0A9Q0YQE5"/>
<dbReference type="PROSITE" id="PS51257">
    <property type="entry name" value="PROKAR_LIPOPROTEIN"/>
    <property type="match status" value="1"/>
</dbReference>
<keyword evidence="4" id="KW-0732">Signal</keyword>
<protein>
    <submittedName>
        <fullName evidence="5">Carboxypeptidase N subunit 2</fullName>
    </submittedName>
</protein>
<dbReference type="SUPFAM" id="SSF52058">
    <property type="entry name" value="L domain-like"/>
    <property type="match status" value="1"/>
</dbReference>
<keyword evidence="3" id="KW-1133">Transmembrane helix</keyword>
<sequence length="486" mass="54709">MALVTKEIFKLWLLVSIVNVSSQSCPEPCTRLFSKLVCDGSKVNLTTFPQIENRPWIKSLLVVHTNLPSLQRGELVLPAVDNLRKVALFSNGIKTLGKSIFRNISNITSLALSNNSLSAVPTIAIKPLKKLVFLTLTRNRIQTIESNAFLQNQNLEKLFLDDNRISDIRVGSFNGLDRLIYLHLSNNNIARFPFEGSVQDFSVLEGLYVTGNLIEDIFTNNQNFSACVTLAMQSNSLSHLKNFSLNAFPQISTLSVLDNLIEKLDEFLFGSVYHPLENLIISNNKLSELPIKLLKNLPKLRKLFLAQNKITMIPGKAFLNNIYLQTLDLSFNLIQVSHPSALDGLKSLKFFFVQHNNLSTIPADYFSLSYDIHFRLDGNHWVCDCDLCAVQKWYNKTKYYFGNPVCSVPPRFRGTPIIEVPFKKLCKDTEVTISEHTGDFGFSTTDATSTRKLLFYEDIAILAMLLVFVTGGTLICLSCLCNIFGK</sequence>